<keyword evidence="1" id="KW-1133">Transmembrane helix</keyword>
<proteinExistence type="predicted"/>
<dbReference type="Proteomes" id="UP000076661">
    <property type="component" value="Unassembled WGS sequence"/>
</dbReference>
<evidence type="ECO:0000313" key="2">
    <source>
        <dbReference type="EMBL" id="KZN69186.1"/>
    </source>
</evidence>
<dbReference type="EMBL" id="AUXX01000005">
    <property type="protein sequence ID" value="KZN69186.1"/>
    <property type="molecule type" value="Genomic_DNA"/>
</dbReference>
<protein>
    <recommendedName>
        <fullName evidence="4">Lipoprotein</fullName>
    </recommendedName>
</protein>
<keyword evidence="1" id="KW-0472">Membrane</keyword>
<comment type="caution">
    <text evidence="2">The sequence shown here is derived from an EMBL/GenBank/DDBJ whole genome shotgun (WGS) entry which is preliminary data.</text>
</comment>
<gene>
    <name evidence="2" type="ORF">N478_11175</name>
</gene>
<feature type="transmembrane region" description="Helical" evidence="1">
    <location>
        <begin position="12"/>
        <end position="32"/>
    </location>
</feature>
<dbReference type="PATRIC" id="fig|1365257.3.peg.629"/>
<evidence type="ECO:0008006" key="4">
    <source>
        <dbReference type="Google" id="ProtNLM"/>
    </source>
</evidence>
<dbReference type="PROSITE" id="PS51257">
    <property type="entry name" value="PROKAR_LIPOPROTEIN"/>
    <property type="match status" value="1"/>
</dbReference>
<evidence type="ECO:0000313" key="3">
    <source>
        <dbReference type="Proteomes" id="UP000076661"/>
    </source>
</evidence>
<organism evidence="2 3">
    <name type="scientific">Pseudoalteromonas luteoviolacea S4060-1</name>
    <dbReference type="NCBI Taxonomy" id="1365257"/>
    <lineage>
        <taxon>Bacteria</taxon>
        <taxon>Pseudomonadati</taxon>
        <taxon>Pseudomonadota</taxon>
        <taxon>Gammaproteobacteria</taxon>
        <taxon>Alteromonadales</taxon>
        <taxon>Pseudoalteromonadaceae</taxon>
        <taxon>Pseudoalteromonas</taxon>
    </lineage>
</organism>
<accession>A0A167NZA5</accession>
<evidence type="ECO:0000256" key="1">
    <source>
        <dbReference type="SAM" id="Phobius"/>
    </source>
</evidence>
<sequence>MKQSGNHLMQRSLIGLYLGVGFVAGLQVFHLWSGCHSTNSKQISGSQYTEQNGITSVTAQAHIHSDDTSTKPELHEYIQTEIAKQLTVQTEELKQLINQLKEQQPIITTEAYGQDDETLIMQSEVYTNSLSTLDASIAVGYFDDTTASEVMSKFNDLSDDQKLKLITRYSEAINSGKIHFEKPLIEFIN</sequence>
<dbReference type="AlphaFoldDB" id="A0A167NZA5"/>
<reference evidence="2 3" key="1">
    <citation type="submission" date="2013-07" db="EMBL/GenBank/DDBJ databases">
        <title>Comparative Genomic and Metabolomic Analysis of Twelve Strains of Pseudoalteromonas luteoviolacea.</title>
        <authorList>
            <person name="Vynne N.G."/>
            <person name="Mansson M."/>
            <person name="Gram L."/>
        </authorList>
    </citation>
    <scope>NUCLEOTIDE SEQUENCE [LARGE SCALE GENOMIC DNA]</scope>
    <source>
        <strain evidence="2 3">S4060-1</strain>
    </source>
</reference>
<name>A0A167NZA5_9GAMM</name>
<keyword evidence="1" id="KW-0812">Transmembrane</keyword>